<organism evidence="1 2">
    <name type="scientific">Aspergillus brunneoviolaceus CBS 621.78</name>
    <dbReference type="NCBI Taxonomy" id="1450534"/>
    <lineage>
        <taxon>Eukaryota</taxon>
        <taxon>Fungi</taxon>
        <taxon>Dikarya</taxon>
        <taxon>Ascomycota</taxon>
        <taxon>Pezizomycotina</taxon>
        <taxon>Eurotiomycetes</taxon>
        <taxon>Eurotiomycetidae</taxon>
        <taxon>Eurotiales</taxon>
        <taxon>Aspergillaceae</taxon>
        <taxon>Aspergillus</taxon>
        <taxon>Aspergillus subgen. Circumdati</taxon>
    </lineage>
</organism>
<protein>
    <submittedName>
        <fullName evidence="1">Uncharacterized protein</fullName>
    </submittedName>
</protein>
<dbReference type="Proteomes" id="UP000249057">
    <property type="component" value="Unassembled WGS sequence"/>
</dbReference>
<name>A0ACD1GDW6_9EURO</name>
<sequence length="341" mass="40751">MPWRKRRCQYCQEIYWSDRLLREHLQKYVGEWRLPADGIHDFSEITQILRQPRQMSYEAADYLIYKCWTCAKVIKSRRRFIEHVAHQRHCGFTYKFKGATYRPRRPWPFKFSEESVLIRKKTFPFLRLPVELRLMVYEHLLCFKEIAIEHYRHHDNYPAFWERDAPLQHNPCKNALAIMAVNRQMHDEARPIFYRLNTFTFSYFDALPIFLIGVGEKNVKLLQRVRCRKVDTGKEYVDITKSCLKEIFMMGRTPPRAELALQSVAYPSMSRGCYDQQPVTWCATGNYRLVPANFLKLRDCPPRRRFSLEVSLRPNVIGRRTPPRQITATYELCLQKNQDGA</sequence>
<evidence type="ECO:0000313" key="1">
    <source>
        <dbReference type="EMBL" id="RAH47427.1"/>
    </source>
</evidence>
<proteinExistence type="predicted"/>
<dbReference type="EMBL" id="KZ825330">
    <property type="protein sequence ID" value="RAH47427.1"/>
    <property type="molecule type" value="Genomic_DNA"/>
</dbReference>
<gene>
    <name evidence="1" type="ORF">BO95DRAFT_462132</name>
</gene>
<keyword evidence="2" id="KW-1185">Reference proteome</keyword>
<accession>A0ACD1GDW6</accession>
<evidence type="ECO:0000313" key="2">
    <source>
        <dbReference type="Proteomes" id="UP000249057"/>
    </source>
</evidence>
<reference evidence="1" key="1">
    <citation type="submission" date="2018-02" db="EMBL/GenBank/DDBJ databases">
        <title>The genomes of Aspergillus section Nigri reveals drivers in fungal speciation.</title>
        <authorList>
            <consortium name="DOE Joint Genome Institute"/>
            <person name="Vesth T.C."/>
            <person name="Nybo J."/>
            <person name="Theobald S."/>
            <person name="Brandl J."/>
            <person name="Frisvad J.C."/>
            <person name="Nielsen K.F."/>
            <person name="Lyhne E.K."/>
            <person name="Kogle M.E."/>
            <person name="Kuo A."/>
            <person name="Riley R."/>
            <person name="Clum A."/>
            <person name="Nolan M."/>
            <person name="Lipzen A."/>
            <person name="Salamov A."/>
            <person name="Henrissat B."/>
            <person name="Wiebenga A."/>
            <person name="De vries R.P."/>
            <person name="Grigoriev I.V."/>
            <person name="Mortensen U.H."/>
            <person name="Andersen M.R."/>
            <person name="Baker S.E."/>
        </authorList>
    </citation>
    <scope>NUCLEOTIDE SEQUENCE</scope>
    <source>
        <strain evidence="1">CBS 621.78</strain>
    </source>
</reference>